<feature type="compositionally biased region" description="Basic and acidic residues" evidence="1">
    <location>
        <begin position="315"/>
        <end position="330"/>
    </location>
</feature>
<sequence>MSTILEWKERILDVYDDYRQYIQLILKFILAFIIFLTINQQLGYMHLINNMFVVLIVSLLCAILPTSAIVVFGGIMILLHTFALGLEAGVLTFVFLLLIYLLFFRFTPKDALAVVITPAACSIGIPGVVPLVAGLLGGPVSSISVCIGIFCFYYLQVIKKVIKPVKSAGTSDMLENLQKMIQGVLNNKALLIFMISGAAAAIIVYAIRRMSIKYAWYLAIGIGCASYIIITAVFSGVMDAGISIFSLFFGTIVSGAIALVVDFFNFNADYRSIENLQYEDDSYFYYVKAVPKKRSDAKNKQWKRNLSKMNADKPINIERHNDQDTDTDASEKYMDVDFEEKLEKSLDELK</sequence>
<feature type="region of interest" description="Disordered" evidence="1">
    <location>
        <begin position="298"/>
        <end position="330"/>
    </location>
</feature>
<evidence type="ECO:0000256" key="2">
    <source>
        <dbReference type="SAM" id="Phobius"/>
    </source>
</evidence>
<reference evidence="3 4" key="1">
    <citation type="submission" date="2020-10" db="EMBL/GenBank/DDBJ databases">
        <title>Blautia liquoris sp.nov., isolated from the mud in a fermentation cellar used for the production of Chinese strong-flavoured liquor.</title>
        <authorList>
            <person name="Lu L."/>
        </authorList>
    </citation>
    <scope>NUCLEOTIDE SEQUENCE [LARGE SCALE GENOMIC DNA]</scope>
    <source>
        <strain evidence="3 4">LZLJ-3</strain>
    </source>
</reference>
<dbReference type="AlphaFoldDB" id="A0A7M2RJ95"/>
<dbReference type="EMBL" id="CP063304">
    <property type="protein sequence ID" value="QOV20074.1"/>
    <property type="molecule type" value="Genomic_DNA"/>
</dbReference>
<organism evidence="3 4">
    <name type="scientific">Blautia liquoris</name>
    <dbReference type="NCBI Taxonomy" id="2779518"/>
    <lineage>
        <taxon>Bacteria</taxon>
        <taxon>Bacillati</taxon>
        <taxon>Bacillota</taxon>
        <taxon>Clostridia</taxon>
        <taxon>Lachnospirales</taxon>
        <taxon>Lachnospiraceae</taxon>
        <taxon>Blautia</taxon>
    </lineage>
</organism>
<feature type="transmembrane region" description="Helical" evidence="2">
    <location>
        <begin position="111"/>
        <end position="129"/>
    </location>
</feature>
<feature type="transmembrane region" description="Helical" evidence="2">
    <location>
        <begin position="189"/>
        <end position="208"/>
    </location>
</feature>
<keyword evidence="4" id="KW-1185">Reference proteome</keyword>
<name>A0A7M2RJ95_9FIRM</name>
<feature type="transmembrane region" description="Helical" evidence="2">
    <location>
        <begin position="214"/>
        <end position="237"/>
    </location>
</feature>
<evidence type="ECO:0000313" key="4">
    <source>
        <dbReference type="Proteomes" id="UP000593601"/>
    </source>
</evidence>
<feature type="transmembrane region" description="Helical" evidence="2">
    <location>
        <begin position="135"/>
        <end position="155"/>
    </location>
</feature>
<evidence type="ECO:0000313" key="3">
    <source>
        <dbReference type="EMBL" id="QOV20074.1"/>
    </source>
</evidence>
<accession>A0A7M2RJ95</accession>
<feature type="transmembrane region" description="Helical" evidence="2">
    <location>
        <begin position="244"/>
        <end position="266"/>
    </location>
</feature>
<dbReference type="Proteomes" id="UP000593601">
    <property type="component" value="Chromosome"/>
</dbReference>
<feature type="transmembrane region" description="Helical" evidence="2">
    <location>
        <begin position="84"/>
        <end position="104"/>
    </location>
</feature>
<keyword evidence="2" id="KW-0472">Membrane</keyword>
<dbReference type="RefSeq" id="WP_193736394.1">
    <property type="nucleotide sequence ID" value="NZ_CP063304.1"/>
</dbReference>
<dbReference type="KEGG" id="bliq:INP51_03735"/>
<keyword evidence="2" id="KW-1133">Transmembrane helix</keyword>
<protein>
    <submittedName>
        <fullName evidence="3">Uncharacterized protein</fullName>
    </submittedName>
</protein>
<feature type="transmembrane region" description="Helical" evidence="2">
    <location>
        <begin position="20"/>
        <end position="39"/>
    </location>
</feature>
<gene>
    <name evidence="3" type="ORF">INP51_03735</name>
</gene>
<evidence type="ECO:0000256" key="1">
    <source>
        <dbReference type="SAM" id="MobiDB-lite"/>
    </source>
</evidence>
<proteinExistence type="predicted"/>
<keyword evidence="2" id="KW-0812">Transmembrane</keyword>
<feature type="transmembrane region" description="Helical" evidence="2">
    <location>
        <begin position="51"/>
        <end position="78"/>
    </location>
</feature>